<dbReference type="PANTHER" id="PTHR24305:SF166">
    <property type="entry name" value="CYTOCHROME P450 12A4, MITOCHONDRIAL-RELATED"/>
    <property type="match status" value="1"/>
</dbReference>
<protein>
    <submittedName>
        <fullName evidence="7">Cytochrome P450</fullName>
    </submittedName>
</protein>
<sequence>KRILSPAFSIKYVASLEPLIQSCIKLLIKKIDSLSKSSSKTSNLSLNSTSNQFNENNLQLINLYQLVQFCVLDIIGETAFGGSFNMVEKGSHPLPIKIIEELKRRVLNHTFPYFRKFFKKDPWLDEFISKIIKTRIEENSKATKQRIDILQILLNNYNPLKQSSPATPVDVTDGKTMSDFEIQDQIMEFLMGGTDTSTFIIIMAIIMLLKHPEKLRNLRLELESAFPELQNHVTSGEHEYEHEYAHEDDLLLPTHENLKSLKYLNAVIDETLRLFPITLGGIMRQTTEDTIISNHLIPKDTIVSASVWKLHRSKQIWDQDADEFVPERWFDLNPKIRNDAYYPFGSGSRLCIGNNFALMEIRIIISALIGNFDFVPKEGADLQIVQFITPSLRSKKFEVEVTRLRESKNYDINNE</sequence>
<keyword evidence="6" id="KW-0503">Monooxygenase</keyword>
<comment type="caution">
    <text evidence="7">The sequence shown here is derived from an EMBL/GenBank/DDBJ whole genome shotgun (WGS) entry which is preliminary data.</text>
</comment>
<comment type="similarity">
    <text evidence="2 6">Belongs to the cytochrome P450 family.</text>
</comment>
<evidence type="ECO:0000256" key="2">
    <source>
        <dbReference type="ARBA" id="ARBA00010617"/>
    </source>
</evidence>
<proteinExistence type="inferred from homology"/>
<dbReference type="PRINTS" id="PR00385">
    <property type="entry name" value="P450"/>
</dbReference>
<accession>A0A397VLL9</accession>
<dbReference type="AlphaFoldDB" id="A0A397VLL9"/>
<dbReference type="PROSITE" id="PS00086">
    <property type="entry name" value="CYTOCHROME_P450"/>
    <property type="match status" value="1"/>
</dbReference>
<evidence type="ECO:0000256" key="5">
    <source>
        <dbReference type="PIRSR" id="PIRSR602401-1"/>
    </source>
</evidence>
<gene>
    <name evidence="7" type="ORF">C2G38_1960174</name>
</gene>
<dbReference type="GO" id="GO:0016705">
    <property type="term" value="F:oxidoreductase activity, acting on paired donors, with incorporation or reduction of molecular oxygen"/>
    <property type="evidence" value="ECO:0007669"/>
    <property type="project" value="InterPro"/>
</dbReference>
<dbReference type="OrthoDB" id="1470350at2759"/>
<dbReference type="GO" id="GO:0020037">
    <property type="term" value="F:heme binding"/>
    <property type="evidence" value="ECO:0007669"/>
    <property type="project" value="InterPro"/>
</dbReference>
<keyword evidence="6" id="KW-0560">Oxidoreductase</keyword>
<evidence type="ECO:0000256" key="6">
    <source>
        <dbReference type="RuleBase" id="RU000461"/>
    </source>
</evidence>
<dbReference type="InterPro" id="IPR036396">
    <property type="entry name" value="Cyt_P450_sf"/>
</dbReference>
<dbReference type="PANTHER" id="PTHR24305">
    <property type="entry name" value="CYTOCHROME P450"/>
    <property type="match status" value="1"/>
</dbReference>
<dbReference type="SUPFAM" id="SSF48264">
    <property type="entry name" value="Cytochrome P450"/>
    <property type="match status" value="1"/>
</dbReference>
<keyword evidence="4 5" id="KW-0408">Iron</keyword>
<dbReference type="InterPro" id="IPR050121">
    <property type="entry name" value="Cytochrome_P450_monoxygenase"/>
</dbReference>
<dbReference type="GO" id="GO:0004497">
    <property type="term" value="F:monooxygenase activity"/>
    <property type="evidence" value="ECO:0007669"/>
    <property type="project" value="UniProtKB-KW"/>
</dbReference>
<evidence type="ECO:0000256" key="3">
    <source>
        <dbReference type="ARBA" id="ARBA00022723"/>
    </source>
</evidence>
<reference evidence="7 8" key="1">
    <citation type="submission" date="2018-06" db="EMBL/GenBank/DDBJ databases">
        <title>Comparative genomics reveals the genomic features of Rhizophagus irregularis, R. cerebriforme, R. diaphanum and Gigaspora rosea, and their symbiotic lifestyle signature.</title>
        <authorList>
            <person name="Morin E."/>
            <person name="San Clemente H."/>
            <person name="Chen E.C.H."/>
            <person name="De La Providencia I."/>
            <person name="Hainaut M."/>
            <person name="Kuo A."/>
            <person name="Kohler A."/>
            <person name="Murat C."/>
            <person name="Tang N."/>
            <person name="Roy S."/>
            <person name="Loubradou J."/>
            <person name="Henrissat B."/>
            <person name="Grigoriev I.V."/>
            <person name="Corradi N."/>
            <person name="Roux C."/>
            <person name="Martin F.M."/>
        </authorList>
    </citation>
    <scope>NUCLEOTIDE SEQUENCE [LARGE SCALE GENOMIC DNA]</scope>
    <source>
        <strain evidence="7 8">DAOM 194757</strain>
    </source>
</reference>
<dbReference type="STRING" id="44941.A0A397VLL9"/>
<feature type="binding site" description="axial binding residue" evidence="5">
    <location>
        <position position="351"/>
    </location>
    <ligand>
        <name>heme</name>
        <dbReference type="ChEBI" id="CHEBI:30413"/>
    </ligand>
    <ligandPart>
        <name>Fe</name>
        <dbReference type="ChEBI" id="CHEBI:18248"/>
    </ligandPart>
</feature>
<organism evidence="7 8">
    <name type="scientific">Gigaspora rosea</name>
    <dbReference type="NCBI Taxonomy" id="44941"/>
    <lineage>
        <taxon>Eukaryota</taxon>
        <taxon>Fungi</taxon>
        <taxon>Fungi incertae sedis</taxon>
        <taxon>Mucoromycota</taxon>
        <taxon>Glomeromycotina</taxon>
        <taxon>Glomeromycetes</taxon>
        <taxon>Diversisporales</taxon>
        <taxon>Gigasporaceae</taxon>
        <taxon>Gigaspora</taxon>
    </lineage>
</organism>
<dbReference type="Gene3D" id="1.10.630.10">
    <property type="entry name" value="Cytochrome P450"/>
    <property type="match status" value="1"/>
</dbReference>
<evidence type="ECO:0000256" key="4">
    <source>
        <dbReference type="ARBA" id="ARBA00023004"/>
    </source>
</evidence>
<keyword evidence="3 5" id="KW-0479">Metal-binding</keyword>
<dbReference type="InterPro" id="IPR002401">
    <property type="entry name" value="Cyt_P450_E_grp-I"/>
</dbReference>
<name>A0A397VLL9_9GLOM</name>
<dbReference type="Proteomes" id="UP000266673">
    <property type="component" value="Unassembled WGS sequence"/>
</dbReference>
<evidence type="ECO:0000313" key="7">
    <source>
        <dbReference type="EMBL" id="RIB22882.1"/>
    </source>
</evidence>
<dbReference type="GO" id="GO:0005506">
    <property type="term" value="F:iron ion binding"/>
    <property type="evidence" value="ECO:0007669"/>
    <property type="project" value="InterPro"/>
</dbReference>
<dbReference type="InterPro" id="IPR017972">
    <property type="entry name" value="Cyt_P450_CS"/>
</dbReference>
<keyword evidence="8" id="KW-1185">Reference proteome</keyword>
<dbReference type="PRINTS" id="PR00463">
    <property type="entry name" value="EP450I"/>
</dbReference>
<feature type="non-terminal residue" evidence="7">
    <location>
        <position position="1"/>
    </location>
</feature>
<keyword evidence="5 6" id="KW-0349">Heme</keyword>
<evidence type="ECO:0000313" key="8">
    <source>
        <dbReference type="Proteomes" id="UP000266673"/>
    </source>
</evidence>
<dbReference type="Pfam" id="PF00067">
    <property type="entry name" value="p450"/>
    <property type="match status" value="1"/>
</dbReference>
<comment type="cofactor">
    <cofactor evidence="1 5">
        <name>heme</name>
        <dbReference type="ChEBI" id="CHEBI:30413"/>
    </cofactor>
</comment>
<evidence type="ECO:0000256" key="1">
    <source>
        <dbReference type="ARBA" id="ARBA00001971"/>
    </source>
</evidence>
<dbReference type="InterPro" id="IPR001128">
    <property type="entry name" value="Cyt_P450"/>
</dbReference>
<dbReference type="EMBL" id="QKWP01000288">
    <property type="protein sequence ID" value="RIB22882.1"/>
    <property type="molecule type" value="Genomic_DNA"/>
</dbReference>